<gene>
    <name evidence="1" type="ORF">ALP65_04657</name>
</gene>
<evidence type="ECO:0000313" key="2">
    <source>
        <dbReference type="Proteomes" id="UP000270834"/>
    </source>
</evidence>
<reference evidence="1 2" key="1">
    <citation type="submission" date="2018-08" db="EMBL/GenBank/DDBJ databases">
        <title>Recombination of ecologically and evolutionarily significant loci maintains genetic cohesion in the Pseudomonas syringae species complex.</title>
        <authorList>
            <person name="Dillon M."/>
            <person name="Thakur S."/>
            <person name="Almeida R.N.D."/>
            <person name="Weir B.S."/>
            <person name="Guttman D.S."/>
        </authorList>
    </citation>
    <scope>NUCLEOTIDE SEQUENCE [LARGE SCALE GENOMIC DNA]</scope>
    <source>
        <strain evidence="1 2">ICMP 7846</strain>
    </source>
</reference>
<dbReference type="Proteomes" id="UP000270834">
    <property type="component" value="Unassembled WGS sequence"/>
</dbReference>
<organism evidence="1 2">
    <name type="scientific">Pseudomonas aeruginosa</name>
    <dbReference type="NCBI Taxonomy" id="287"/>
    <lineage>
        <taxon>Bacteria</taxon>
        <taxon>Pseudomonadati</taxon>
        <taxon>Pseudomonadota</taxon>
        <taxon>Gammaproteobacteria</taxon>
        <taxon>Pseudomonadales</taxon>
        <taxon>Pseudomonadaceae</taxon>
        <taxon>Pseudomonas</taxon>
    </lineage>
</organism>
<evidence type="ECO:0000313" key="1">
    <source>
        <dbReference type="EMBL" id="RMS51802.1"/>
    </source>
</evidence>
<comment type="caution">
    <text evidence="1">The sequence shown here is derived from an EMBL/GenBank/DDBJ whole genome shotgun (WGS) entry which is preliminary data.</text>
</comment>
<feature type="non-terminal residue" evidence="1">
    <location>
        <position position="313"/>
    </location>
</feature>
<name>A0A3M5DP51_PSEAI</name>
<sequence>MLHPGQLQRSAQAEGGEAVAADRAVGAVHAPGQGAVGIHGHHPGLVVVVGLATVAVAEVGLPGVVELPFEIQAGQLGTALGDVEGLVQAPAARDVQRAVGTRVDGRATVERRGELAVLVAQVDRRVLAVPGQRGRHQRLATLAEVAPVILVLMIEDHPVGQSAVAQRAGGVELAAAAVAPVGVGRATQGQGVGLLQLRLLAHHVDHPARVLDAIEQGCWPLQHLDVVGGGGEIAALHRGHAVAHDRAVAVVAEAALHHRVLGTAEGVGLGDAADVAQRVVKVARALVLQRLCRDHADRLGDFQYRRIAAADRG</sequence>
<dbReference type="EMBL" id="RBSQ01000830">
    <property type="protein sequence ID" value="RMS51802.1"/>
    <property type="molecule type" value="Genomic_DNA"/>
</dbReference>
<protein>
    <submittedName>
        <fullName evidence="1">Uncharacterized protein</fullName>
    </submittedName>
</protein>
<accession>A0A3M5DP51</accession>
<proteinExistence type="predicted"/>
<dbReference type="AlphaFoldDB" id="A0A3M5DP51"/>